<feature type="compositionally biased region" description="Low complexity" evidence="1">
    <location>
        <begin position="1"/>
        <end position="10"/>
    </location>
</feature>
<evidence type="ECO:0000313" key="3">
    <source>
        <dbReference type="Proteomes" id="UP000092444"/>
    </source>
</evidence>
<accession>A0A1B0FAK1</accession>
<reference evidence="2" key="1">
    <citation type="submission" date="2020-05" db="UniProtKB">
        <authorList>
            <consortium name="EnsemblMetazoa"/>
        </authorList>
    </citation>
    <scope>IDENTIFICATION</scope>
    <source>
        <strain evidence="2">Yale</strain>
    </source>
</reference>
<proteinExistence type="predicted"/>
<name>A0A1B0FAK1_GLOMM</name>
<evidence type="ECO:0000256" key="1">
    <source>
        <dbReference type="SAM" id="MobiDB-lite"/>
    </source>
</evidence>
<keyword evidence="3" id="KW-1185">Reference proteome</keyword>
<dbReference type="EnsemblMetazoa" id="GMOY000535-RA">
    <property type="protein sequence ID" value="GMOY000535-PA"/>
    <property type="gene ID" value="GMOY000535"/>
</dbReference>
<organism evidence="2 3">
    <name type="scientific">Glossina morsitans morsitans</name>
    <name type="common">Savannah tsetse fly</name>
    <dbReference type="NCBI Taxonomy" id="37546"/>
    <lineage>
        <taxon>Eukaryota</taxon>
        <taxon>Metazoa</taxon>
        <taxon>Ecdysozoa</taxon>
        <taxon>Arthropoda</taxon>
        <taxon>Hexapoda</taxon>
        <taxon>Insecta</taxon>
        <taxon>Pterygota</taxon>
        <taxon>Neoptera</taxon>
        <taxon>Endopterygota</taxon>
        <taxon>Diptera</taxon>
        <taxon>Brachycera</taxon>
        <taxon>Muscomorpha</taxon>
        <taxon>Hippoboscoidea</taxon>
        <taxon>Glossinidae</taxon>
        <taxon>Glossina</taxon>
    </lineage>
</organism>
<dbReference type="VEuPathDB" id="VectorBase:GMOY000535"/>
<protein>
    <submittedName>
        <fullName evidence="2">Uncharacterized protein</fullName>
    </submittedName>
</protein>
<dbReference type="AlphaFoldDB" id="A0A1B0FAK1"/>
<feature type="region of interest" description="Disordered" evidence="1">
    <location>
        <begin position="1"/>
        <end position="58"/>
    </location>
</feature>
<feature type="compositionally biased region" description="Acidic residues" evidence="1">
    <location>
        <begin position="11"/>
        <end position="22"/>
    </location>
</feature>
<dbReference type="EMBL" id="CCAG010007871">
    <property type="status" value="NOT_ANNOTATED_CDS"/>
    <property type="molecule type" value="Genomic_DNA"/>
</dbReference>
<sequence length="89" mass="8859">MTSCGISVSGSDDDDGDDEDDGGGYSGSGDDGSSNSSSISSRHSSCSSSSRTISVSSGEYGDGGWEICKEALVVPSGLPTTVRGTALRI</sequence>
<evidence type="ECO:0000313" key="2">
    <source>
        <dbReference type="EnsemblMetazoa" id="GMOY000535-PA"/>
    </source>
</evidence>
<feature type="compositionally biased region" description="Low complexity" evidence="1">
    <location>
        <begin position="31"/>
        <end position="58"/>
    </location>
</feature>
<dbReference type="Proteomes" id="UP000092444">
    <property type="component" value="Unassembled WGS sequence"/>
</dbReference>